<sequence>MPAALKAPPEIWSVLLQDVGQKAEEARALDGLGKSPLVLLRHGRDARRHDLATLGNVALQQAHVLVVDLRRIGAGERVGLATAMEGPAGGKLGDIDHLGLLRIGVAGAAGTVVVAVAARAVFAVTTRAVATIATARTIVALLHHGRLAFLVLFHADRHVAQDVFVEAHLALHLLHRRRRGVDVHQRVIRLAVLLDAEGEGLQTPVFHLADLAAIGLENAAELLDELLDLLVRDILAREKYVLVQSHALSPFRFTFAFARVQRLSLNDFRAKPAGSRTIGKASVQERSRAETRETDTFWHLLSTTSTAFRSAPS</sequence>
<organism evidence="1 2">
    <name type="scientific">Aurantimonas manganoxydans (strain ATCC BAA-1229 / DSM 21871 / SI85-9A1)</name>
    <dbReference type="NCBI Taxonomy" id="287752"/>
    <lineage>
        <taxon>Bacteria</taxon>
        <taxon>Pseudomonadati</taxon>
        <taxon>Pseudomonadota</taxon>
        <taxon>Alphaproteobacteria</taxon>
        <taxon>Hyphomicrobiales</taxon>
        <taxon>Aurantimonadaceae</taxon>
        <taxon>Aurantimonas</taxon>
    </lineage>
</organism>
<dbReference type="HOGENOM" id="CLU_888002_0_0_5"/>
<dbReference type="EMBL" id="AAPJ01000003">
    <property type="protein sequence ID" value="EAS50166.1"/>
    <property type="molecule type" value="Genomic_DNA"/>
</dbReference>
<evidence type="ECO:0000313" key="1">
    <source>
        <dbReference type="EMBL" id="EAS50166.1"/>
    </source>
</evidence>
<proteinExistence type="predicted"/>
<dbReference type="AlphaFoldDB" id="Q1YIF1"/>
<keyword evidence="2" id="KW-1185">Reference proteome</keyword>
<protein>
    <submittedName>
        <fullName evidence="1">Uncharacterized protein</fullName>
    </submittedName>
</protein>
<evidence type="ECO:0000313" key="2">
    <source>
        <dbReference type="Proteomes" id="UP000000321"/>
    </source>
</evidence>
<reference evidence="1 2" key="1">
    <citation type="journal article" date="2008" name="Appl. Environ. Microbiol.">
        <title>Genomic insights into Mn(II) oxidation by the marine alphaproteobacterium Aurantimonas sp. strain SI85-9A1.</title>
        <authorList>
            <person name="Dick G.J."/>
            <person name="Podell S."/>
            <person name="Johnson H.A."/>
            <person name="Rivera-Espinoza Y."/>
            <person name="Bernier-Latmani R."/>
            <person name="McCarthy J.K."/>
            <person name="Torpey J.W."/>
            <person name="Clement B.G."/>
            <person name="Gaasterland T."/>
            <person name="Tebo B.M."/>
        </authorList>
    </citation>
    <scope>NUCLEOTIDE SEQUENCE [LARGE SCALE GENOMIC DNA]</scope>
    <source>
        <strain evidence="1 2">SI85-9A1</strain>
    </source>
</reference>
<comment type="caution">
    <text evidence="1">The sequence shown here is derived from an EMBL/GenBank/DDBJ whole genome shotgun (WGS) entry which is preliminary data.</text>
</comment>
<dbReference type="Proteomes" id="UP000000321">
    <property type="component" value="Unassembled WGS sequence"/>
</dbReference>
<gene>
    <name evidence="1" type="ORF">SI859A1_01529</name>
</gene>
<name>Q1YIF1_AURMS</name>
<accession>Q1YIF1</accession>
<dbReference type="BioCyc" id="AURANTIMONAS:SI859A1_01529-MONOMER"/>